<dbReference type="Pfam" id="PF01421">
    <property type="entry name" value="Reprolysin"/>
    <property type="match status" value="1"/>
</dbReference>
<dbReference type="PROSITE" id="PS50215">
    <property type="entry name" value="ADAM_MEPRO"/>
    <property type="match status" value="1"/>
</dbReference>
<feature type="compositionally biased region" description="Low complexity" evidence="9">
    <location>
        <begin position="684"/>
        <end position="741"/>
    </location>
</feature>
<dbReference type="InterPro" id="IPR001590">
    <property type="entry name" value="Peptidase_M12B"/>
</dbReference>
<evidence type="ECO:0000256" key="6">
    <source>
        <dbReference type="ARBA" id="ARBA00023157"/>
    </source>
</evidence>
<feature type="region of interest" description="Disordered" evidence="9">
    <location>
        <begin position="918"/>
        <end position="956"/>
    </location>
</feature>
<feature type="transmembrane region" description="Helical" evidence="10">
    <location>
        <begin position="16"/>
        <end position="35"/>
    </location>
</feature>
<dbReference type="InterPro" id="IPR041645">
    <property type="entry name" value="ADAMTS_CR_2"/>
</dbReference>
<accession>A0A9D4RYP5</accession>
<evidence type="ECO:0000256" key="7">
    <source>
        <dbReference type="ARBA" id="ARBA00023180"/>
    </source>
</evidence>
<keyword evidence="1" id="KW-0645">Protease</keyword>
<keyword evidence="7" id="KW-0325">Glycoprotein</keyword>
<dbReference type="AlphaFoldDB" id="A0A9D4RYP5"/>
<keyword evidence="10" id="KW-0472">Membrane</keyword>
<dbReference type="SUPFAM" id="SSF55486">
    <property type="entry name" value="Metalloproteases ('zincins'), catalytic domain"/>
    <property type="match status" value="1"/>
</dbReference>
<dbReference type="PANTHER" id="PTHR11905">
    <property type="entry name" value="ADAM A DISINTEGRIN AND METALLOPROTEASE DOMAIN"/>
    <property type="match status" value="1"/>
</dbReference>
<feature type="binding site" evidence="8">
    <location>
        <position position="423"/>
    </location>
    <ligand>
        <name>Zn(2+)</name>
        <dbReference type="ChEBI" id="CHEBI:29105"/>
        <note>catalytic</note>
    </ligand>
</feature>
<name>A0A9D4RYP5_DREPO</name>
<keyword evidence="10" id="KW-1133">Transmembrane helix</keyword>
<comment type="caution">
    <text evidence="12">The sequence shown here is derived from an EMBL/GenBank/DDBJ whole genome shotgun (WGS) entry which is preliminary data.</text>
</comment>
<dbReference type="GO" id="GO:0004222">
    <property type="term" value="F:metalloendopeptidase activity"/>
    <property type="evidence" value="ECO:0007669"/>
    <property type="project" value="InterPro"/>
</dbReference>
<feature type="binding site" evidence="8">
    <location>
        <position position="427"/>
    </location>
    <ligand>
        <name>Zn(2+)</name>
        <dbReference type="ChEBI" id="CHEBI:29105"/>
        <note>catalytic</note>
    </ligand>
</feature>
<dbReference type="EMBL" id="JAIWYP010000001">
    <property type="protein sequence ID" value="KAH3883843.1"/>
    <property type="molecule type" value="Genomic_DNA"/>
</dbReference>
<organism evidence="12 13">
    <name type="scientific">Dreissena polymorpha</name>
    <name type="common">Zebra mussel</name>
    <name type="synonym">Mytilus polymorpha</name>
    <dbReference type="NCBI Taxonomy" id="45954"/>
    <lineage>
        <taxon>Eukaryota</taxon>
        <taxon>Metazoa</taxon>
        <taxon>Spiralia</taxon>
        <taxon>Lophotrochozoa</taxon>
        <taxon>Mollusca</taxon>
        <taxon>Bivalvia</taxon>
        <taxon>Autobranchia</taxon>
        <taxon>Heteroconchia</taxon>
        <taxon>Euheterodonta</taxon>
        <taxon>Imparidentia</taxon>
        <taxon>Neoheterodontei</taxon>
        <taxon>Myida</taxon>
        <taxon>Dreissenoidea</taxon>
        <taxon>Dreissenidae</taxon>
        <taxon>Dreissena</taxon>
    </lineage>
</organism>
<sequence length="1014" mass="111595">MCDFSSIKMSSMEYRVWYILSTYLHLMILAMPAVYGQTTAINQAPVDLAVVDDSTLHGARRAADGLPLEVHVDVEVTGKPVRLSLKRNSKLASAKDTIFVIRKSPSGMSTLVAEHLNEKELYAEYQDPINGAIFTLSCPIKDDVNASKACDATLEGTFRIGNEEYRMSVMENNALSRMRRAVDLGSLWRRAKKLARAATALSKVYGIYKTESTPFTPTDFKVEEPIIRGRVAEALTTEPRLLRENVLPGDRKYNVEVLAVLDYGLYERFYKASKLPTESERDNEAKYNLKKYFSHVFNGVDMLYKNIDDVDFTMSVGVSGFVIADSPEASVWTTPHIDRTSDRHELLVSTPLEELLRWSVAVRNLPENDHIMLLTDYDLYSVDSGAIDKRTAGYARVGSVCHIDSVSVVEDHGGFQGINAAAHELGHGLGGRHDGVSNACDPADQYIMTAHGGFESASTRTNPWRFSSCSMNYFKQYISTLPRANCLTDPVNLFDRTEFLQYVEQYPGQDFTPNEQCQDILGLDSFYGWGQELGTFSSICSEMSCKVPGSASSYRVYKAATGTSCGDKRWCINGACVFDEKAPTKDPECVFGDIERRFGSNQSCREYMIERPMRCYQSFYSARCCDTCARLHTGVADCEYGDQALGCDPQGCFDPSYARQCCSTCGLAPQPVVRNLNVTTTLTSTTSAATTSTTRKPTTPRNAPITSTLSPTNPRTTSRPVTSTTKPTTSSPKPSASTSRTFNSGEVIVVGNADLTPSGSGGQCLRNDDTIMLIFKCSTFLSLSCDNFLVKRSCCEKCPAPGNQFCKDEAICPVNYARECYSEQNRKQCCRSCQKFETSVSGCEYGDRIRNCDYYVRVLGYSEVCKKYASHCCGVCGNNSSTALSNQQSQGRNAASTAVAVEAKSNIVSDATGLSEANSIPVPLNDNGKVRGRGKDKGQGISKENPKKINKQDQANDINTNTILFGTSRIPSNTVLVRRGPRRSRQGLTFVLNSPEQRQSAFDSLISMVANVAG</sequence>
<evidence type="ECO:0000313" key="13">
    <source>
        <dbReference type="Proteomes" id="UP000828390"/>
    </source>
</evidence>
<dbReference type="Gene3D" id="3.40.1620.60">
    <property type="match status" value="1"/>
</dbReference>
<proteinExistence type="predicted"/>
<protein>
    <recommendedName>
        <fullName evidence="11">Peptidase M12B domain-containing protein</fullName>
    </recommendedName>
</protein>
<evidence type="ECO:0000313" key="12">
    <source>
        <dbReference type="EMBL" id="KAH3883843.1"/>
    </source>
</evidence>
<evidence type="ECO:0000256" key="3">
    <source>
        <dbReference type="ARBA" id="ARBA00022801"/>
    </source>
</evidence>
<dbReference type="InterPro" id="IPR024079">
    <property type="entry name" value="MetalloPept_cat_dom_sf"/>
</dbReference>
<keyword evidence="13" id="KW-1185">Reference proteome</keyword>
<dbReference type="PANTHER" id="PTHR11905:SF159">
    <property type="entry name" value="ADAM METALLOPROTEASE"/>
    <property type="match status" value="1"/>
</dbReference>
<keyword evidence="4 8" id="KW-0862">Zinc</keyword>
<evidence type="ECO:0000256" key="4">
    <source>
        <dbReference type="ARBA" id="ARBA00022833"/>
    </source>
</evidence>
<keyword evidence="5" id="KW-0482">Metalloprotease</keyword>
<dbReference type="Proteomes" id="UP000828390">
    <property type="component" value="Unassembled WGS sequence"/>
</dbReference>
<evidence type="ECO:0000256" key="2">
    <source>
        <dbReference type="ARBA" id="ARBA00022723"/>
    </source>
</evidence>
<feature type="region of interest" description="Disordered" evidence="9">
    <location>
        <begin position="684"/>
        <end position="743"/>
    </location>
</feature>
<gene>
    <name evidence="12" type="ORF">DPMN_007811</name>
</gene>
<feature type="compositionally biased region" description="Basic and acidic residues" evidence="9">
    <location>
        <begin position="933"/>
        <end position="951"/>
    </location>
</feature>
<reference evidence="12" key="2">
    <citation type="submission" date="2020-11" db="EMBL/GenBank/DDBJ databases">
        <authorList>
            <person name="McCartney M.A."/>
            <person name="Auch B."/>
            <person name="Kono T."/>
            <person name="Mallez S."/>
            <person name="Becker A."/>
            <person name="Gohl D.M."/>
            <person name="Silverstein K.A.T."/>
            <person name="Koren S."/>
            <person name="Bechman K.B."/>
            <person name="Herman A."/>
            <person name="Abrahante J.E."/>
            <person name="Garbe J."/>
        </authorList>
    </citation>
    <scope>NUCLEOTIDE SEQUENCE</scope>
    <source>
        <strain evidence="12">Duluth1</strain>
        <tissue evidence="12">Whole animal</tissue>
    </source>
</reference>
<feature type="domain" description="Peptidase M12B" evidence="11">
    <location>
        <begin position="253"/>
        <end position="490"/>
    </location>
</feature>
<keyword evidence="3" id="KW-0378">Hydrolase</keyword>
<dbReference type="GO" id="GO:0006509">
    <property type="term" value="P:membrane protein ectodomain proteolysis"/>
    <property type="evidence" value="ECO:0007669"/>
    <property type="project" value="TreeGrafter"/>
</dbReference>
<keyword evidence="2 8" id="KW-0479">Metal-binding</keyword>
<feature type="active site" evidence="8">
    <location>
        <position position="424"/>
    </location>
</feature>
<keyword evidence="6" id="KW-1015">Disulfide bond</keyword>
<evidence type="ECO:0000256" key="9">
    <source>
        <dbReference type="SAM" id="MobiDB-lite"/>
    </source>
</evidence>
<dbReference type="Gene3D" id="3.40.390.10">
    <property type="entry name" value="Collagenase (Catalytic Domain)"/>
    <property type="match status" value="1"/>
</dbReference>
<evidence type="ECO:0000256" key="10">
    <source>
        <dbReference type="SAM" id="Phobius"/>
    </source>
</evidence>
<dbReference type="Pfam" id="PF17771">
    <property type="entry name" value="ADAMTS_CR_2"/>
    <property type="match status" value="1"/>
</dbReference>
<evidence type="ECO:0000256" key="8">
    <source>
        <dbReference type="PROSITE-ProRule" id="PRU00276"/>
    </source>
</evidence>
<comment type="caution">
    <text evidence="8">Lacks conserved residue(s) required for the propagation of feature annotation.</text>
</comment>
<keyword evidence="10" id="KW-0812">Transmembrane</keyword>
<reference evidence="12" key="1">
    <citation type="journal article" date="2019" name="bioRxiv">
        <title>The Genome of the Zebra Mussel, Dreissena polymorpha: A Resource for Invasive Species Research.</title>
        <authorList>
            <person name="McCartney M.A."/>
            <person name="Auch B."/>
            <person name="Kono T."/>
            <person name="Mallez S."/>
            <person name="Zhang Y."/>
            <person name="Obille A."/>
            <person name="Becker A."/>
            <person name="Abrahante J.E."/>
            <person name="Garbe J."/>
            <person name="Badalamenti J.P."/>
            <person name="Herman A."/>
            <person name="Mangelson H."/>
            <person name="Liachko I."/>
            <person name="Sullivan S."/>
            <person name="Sone E.D."/>
            <person name="Koren S."/>
            <person name="Silverstein K.A.T."/>
            <person name="Beckman K.B."/>
            <person name="Gohl D.M."/>
        </authorList>
    </citation>
    <scope>NUCLEOTIDE SEQUENCE</scope>
    <source>
        <strain evidence="12">Duluth1</strain>
        <tissue evidence="12">Whole animal</tissue>
    </source>
</reference>
<evidence type="ECO:0000256" key="1">
    <source>
        <dbReference type="ARBA" id="ARBA00022670"/>
    </source>
</evidence>
<evidence type="ECO:0000256" key="5">
    <source>
        <dbReference type="ARBA" id="ARBA00023049"/>
    </source>
</evidence>
<evidence type="ECO:0000259" key="11">
    <source>
        <dbReference type="PROSITE" id="PS50215"/>
    </source>
</evidence>
<feature type="binding site" evidence="8">
    <location>
        <position position="433"/>
    </location>
    <ligand>
        <name>Zn(2+)</name>
        <dbReference type="ChEBI" id="CHEBI:29105"/>
        <note>catalytic</note>
    </ligand>
</feature>
<dbReference type="GO" id="GO:0046872">
    <property type="term" value="F:metal ion binding"/>
    <property type="evidence" value="ECO:0007669"/>
    <property type="project" value="UniProtKB-KW"/>
</dbReference>